<gene>
    <name evidence="2" type="ORF">HUT08_22765</name>
</gene>
<dbReference type="Proteomes" id="UP000509303">
    <property type="component" value="Chromosome"/>
</dbReference>
<reference evidence="2 3" key="1">
    <citation type="submission" date="2020-06" db="EMBL/GenBank/DDBJ databases">
        <title>Genome mining for natural products.</title>
        <authorList>
            <person name="Zhang B."/>
            <person name="Shi J."/>
            <person name="Ge H."/>
        </authorList>
    </citation>
    <scope>NUCLEOTIDE SEQUENCE [LARGE SCALE GENOMIC DNA]</scope>
    <source>
        <strain evidence="2 3">NA00687</strain>
    </source>
</reference>
<keyword evidence="2" id="KW-0489">Methyltransferase</keyword>
<dbReference type="GO" id="GO:0008168">
    <property type="term" value="F:methyltransferase activity"/>
    <property type="evidence" value="ECO:0007669"/>
    <property type="project" value="UniProtKB-KW"/>
</dbReference>
<dbReference type="PANTHER" id="PTHR43861">
    <property type="entry name" value="TRANS-ACONITATE 2-METHYLTRANSFERASE-RELATED"/>
    <property type="match status" value="1"/>
</dbReference>
<evidence type="ECO:0000313" key="2">
    <source>
        <dbReference type="EMBL" id="QKW51886.1"/>
    </source>
</evidence>
<dbReference type="CDD" id="cd02440">
    <property type="entry name" value="AdoMet_MTases"/>
    <property type="match status" value="1"/>
</dbReference>
<dbReference type="GO" id="GO:0032259">
    <property type="term" value="P:methylation"/>
    <property type="evidence" value="ECO:0007669"/>
    <property type="project" value="UniProtKB-KW"/>
</dbReference>
<dbReference type="Gene3D" id="3.40.50.150">
    <property type="entry name" value="Vaccinia Virus protein VP39"/>
    <property type="match status" value="1"/>
</dbReference>
<dbReference type="EMBL" id="CP054929">
    <property type="protein sequence ID" value="QKW51886.1"/>
    <property type="molecule type" value="Genomic_DNA"/>
</dbReference>
<protein>
    <submittedName>
        <fullName evidence="2">Methyltransferase domain-containing protein</fullName>
    </submittedName>
</protein>
<keyword evidence="3" id="KW-1185">Reference proteome</keyword>
<name>A0A7H8NBY1_9ACTN</name>
<accession>A0A7H8NBY1</accession>
<evidence type="ECO:0000256" key="1">
    <source>
        <dbReference type="ARBA" id="ARBA00022679"/>
    </source>
</evidence>
<dbReference type="InterPro" id="IPR029063">
    <property type="entry name" value="SAM-dependent_MTases_sf"/>
</dbReference>
<evidence type="ECO:0000313" key="3">
    <source>
        <dbReference type="Proteomes" id="UP000509303"/>
    </source>
</evidence>
<organism evidence="2 3">
    <name type="scientific">Streptomyces buecherae</name>
    <dbReference type="NCBI Taxonomy" id="2763006"/>
    <lineage>
        <taxon>Bacteria</taxon>
        <taxon>Bacillati</taxon>
        <taxon>Actinomycetota</taxon>
        <taxon>Actinomycetes</taxon>
        <taxon>Kitasatosporales</taxon>
        <taxon>Streptomycetaceae</taxon>
        <taxon>Streptomyces</taxon>
    </lineage>
</organism>
<dbReference type="AlphaFoldDB" id="A0A7H8NBY1"/>
<dbReference type="SUPFAM" id="SSF53335">
    <property type="entry name" value="S-adenosyl-L-methionine-dependent methyltransferases"/>
    <property type="match status" value="1"/>
</dbReference>
<proteinExistence type="predicted"/>
<dbReference type="Pfam" id="PF13489">
    <property type="entry name" value="Methyltransf_23"/>
    <property type="match status" value="1"/>
</dbReference>
<sequence>MSVTTDYAFDNQAAQAPSRLGALEAAYDPITIARVAELDLPAGARCWEVGAGGGSIAHHLADLVRPGGGSVLATDIEPALTAPAAGLETRQHDVRGPLPSADRYDLIHARLVLGHLPERRQILATLVEALAPGGWLLIEEFDATSLQRPLTVPSAADAEVIERVVDLTQRLLVASGADPAWGNAVHAALADAGLTDVHTRVHAESWSGGSAGARLMAHNTVQLRDRLLAAGATEAELDRMGELLADPAVAVTSWPLVSTRGRRAA</sequence>
<dbReference type="RefSeq" id="WP_176163593.1">
    <property type="nucleotide sequence ID" value="NZ_CP054929.1"/>
</dbReference>
<dbReference type="PANTHER" id="PTHR43861:SF3">
    <property type="entry name" value="PUTATIVE (AFU_ORTHOLOGUE AFUA_2G14390)-RELATED"/>
    <property type="match status" value="1"/>
</dbReference>
<dbReference type="GO" id="GO:0017000">
    <property type="term" value="P:antibiotic biosynthetic process"/>
    <property type="evidence" value="ECO:0007669"/>
    <property type="project" value="UniProtKB-ARBA"/>
</dbReference>
<keyword evidence="1 2" id="KW-0808">Transferase</keyword>